<dbReference type="Gene3D" id="3.40.50.1110">
    <property type="entry name" value="SGNH hydrolase"/>
    <property type="match status" value="1"/>
</dbReference>
<evidence type="ECO:0000256" key="1">
    <source>
        <dbReference type="SAM" id="SignalP"/>
    </source>
</evidence>
<dbReference type="Gene3D" id="2.60.120.260">
    <property type="entry name" value="Galactose-binding domain-like"/>
    <property type="match status" value="1"/>
</dbReference>
<dbReference type="InterPro" id="IPR037461">
    <property type="entry name" value="CtCE2-like_dom"/>
</dbReference>
<feature type="signal peptide" evidence="1">
    <location>
        <begin position="1"/>
        <end position="33"/>
    </location>
</feature>
<dbReference type="InterPro" id="IPR013830">
    <property type="entry name" value="SGNH_hydro"/>
</dbReference>
<dbReference type="GO" id="GO:0016787">
    <property type="term" value="F:hydrolase activity"/>
    <property type="evidence" value="ECO:0007669"/>
    <property type="project" value="UniProtKB-KW"/>
</dbReference>
<dbReference type="Pfam" id="PF13472">
    <property type="entry name" value="Lipase_GDSL_2"/>
    <property type="match status" value="1"/>
</dbReference>
<accession>A0ABX0GRJ2</accession>
<comment type="caution">
    <text evidence="3">The sequence shown here is derived from an EMBL/GenBank/DDBJ whole genome shotgun (WGS) entry which is preliminary data.</text>
</comment>
<keyword evidence="4" id="KW-1185">Reference proteome</keyword>
<gene>
    <name evidence="3" type="ORF">G9H71_01015</name>
</gene>
<feature type="chain" id="PRO_5046206695" evidence="1">
    <location>
        <begin position="34"/>
        <end position="540"/>
    </location>
</feature>
<keyword evidence="3" id="KW-0378">Hydrolase</keyword>
<dbReference type="CDD" id="cd01831">
    <property type="entry name" value="Endoglucanase_E_like"/>
    <property type="match status" value="1"/>
</dbReference>
<keyword evidence="1" id="KW-0732">Signal</keyword>
<protein>
    <submittedName>
        <fullName evidence="3">SGNH/GDSL hydrolase family protein</fullName>
    </submittedName>
</protein>
<name>A0ABX0GRJ2_9ACTN</name>
<organism evidence="3 4">
    <name type="scientific">Motilibacter deserti</name>
    <dbReference type="NCBI Taxonomy" id="2714956"/>
    <lineage>
        <taxon>Bacteria</taxon>
        <taxon>Bacillati</taxon>
        <taxon>Actinomycetota</taxon>
        <taxon>Actinomycetes</taxon>
        <taxon>Motilibacterales</taxon>
        <taxon>Motilibacteraceae</taxon>
        <taxon>Motilibacter</taxon>
    </lineage>
</organism>
<dbReference type="RefSeq" id="WP_166276546.1">
    <property type="nucleotide sequence ID" value="NZ_JAANNP010000001.1"/>
</dbReference>
<evidence type="ECO:0000259" key="2">
    <source>
        <dbReference type="Pfam" id="PF13472"/>
    </source>
</evidence>
<dbReference type="InterPro" id="IPR052762">
    <property type="entry name" value="PCW_deacetylase/CE"/>
</dbReference>
<dbReference type="SUPFAM" id="SSF52266">
    <property type="entry name" value="SGNH hydrolase"/>
    <property type="match status" value="1"/>
</dbReference>
<feature type="domain" description="SGNH hydrolase-type esterase" evidence="2">
    <location>
        <begin position="174"/>
        <end position="346"/>
    </location>
</feature>
<dbReference type="Proteomes" id="UP000800981">
    <property type="component" value="Unassembled WGS sequence"/>
</dbReference>
<dbReference type="PANTHER" id="PTHR37834">
    <property type="entry name" value="GDSL-LIKE LIPASE/ACYLHYDROLASE DOMAIN PROTEIN (AFU_ORTHOLOGUE AFUA_2G00620)"/>
    <property type="match status" value="1"/>
</dbReference>
<sequence>MKRQMLSLIAALAAATSLAVPAVAASAAPSSVAADVPVVVPASSPDVLHLGRWDRSAGASTTVNSGSRVILRFTGAHIALLLDQSGITFPPQLYAAIDGAPPVLVSANSNRIDLTPAGLSGGAHTLVLAVKDIDEGGNRWNPPLRSALRITGFEIDPGATLAPSPAPTGPRIEFLGDSITQGVRALNTQPGVAGSDATKGFAWLTGNAFGGNFRQVGFGAQGLTRPGNGNVPVVSASLTLNYRGSPIDPSYVPDAVVINQGANDALANANPTTFRTAYEAYLRQVRALWPNAWIFAMRPFGGHMATSVAAAVPAVGDPRIVYVDTTGWIPRLQTTDDLHPTVVGHQNAARRLVKVIERRTGWRAADIDRARARLLALGGSRSFEGAGAVAWRAGQNVSAVALGTPAYEGSTALQVTSATAPLGEWRTVDLTTRAHLSTKAQELFAFVRPIPARVIDVRMRVVRGGRVYESTVSALPNLAAFIPWNRVSVAVPGQGRITEISLSVRAAGGTSTTPGVVSFVVDDLGWTDTATELTSIPVPD</sequence>
<dbReference type="PANTHER" id="PTHR37834:SF2">
    <property type="entry name" value="ESTERASE, SGNH HYDROLASE-TYPE"/>
    <property type="match status" value="1"/>
</dbReference>
<dbReference type="InterPro" id="IPR036514">
    <property type="entry name" value="SGNH_hydro_sf"/>
</dbReference>
<proteinExistence type="predicted"/>
<dbReference type="EMBL" id="JAANNP010000001">
    <property type="protein sequence ID" value="NHC12362.1"/>
    <property type="molecule type" value="Genomic_DNA"/>
</dbReference>
<evidence type="ECO:0000313" key="3">
    <source>
        <dbReference type="EMBL" id="NHC12362.1"/>
    </source>
</evidence>
<evidence type="ECO:0000313" key="4">
    <source>
        <dbReference type="Proteomes" id="UP000800981"/>
    </source>
</evidence>
<reference evidence="3 4" key="1">
    <citation type="submission" date="2020-03" db="EMBL/GenBank/DDBJ databases">
        <title>Two novel Motilibacter sp.</title>
        <authorList>
            <person name="Liu S."/>
        </authorList>
    </citation>
    <scope>NUCLEOTIDE SEQUENCE [LARGE SCALE GENOMIC DNA]</scope>
    <source>
        <strain evidence="3 4">E257</strain>
    </source>
</reference>